<dbReference type="InterPro" id="IPR007210">
    <property type="entry name" value="ABC_Gly_betaine_transp_sub-bd"/>
</dbReference>
<dbReference type="Gene3D" id="3.40.190.10">
    <property type="entry name" value="Periplasmic binding protein-like II"/>
    <property type="match status" value="1"/>
</dbReference>
<evidence type="ECO:0000313" key="2">
    <source>
        <dbReference type="EMBL" id="MFC5062797.1"/>
    </source>
</evidence>
<comment type="caution">
    <text evidence="2">The sequence shown here is derived from an EMBL/GenBank/DDBJ whole genome shotgun (WGS) entry which is preliminary data.</text>
</comment>
<dbReference type="SUPFAM" id="SSF53850">
    <property type="entry name" value="Periplasmic binding protein-like II"/>
    <property type="match status" value="1"/>
</dbReference>
<dbReference type="EMBL" id="JBHSIV010000009">
    <property type="protein sequence ID" value="MFC5062797.1"/>
    <property type="molecule type" value="Genomic_DNA"/>
</dbReference>
<feature type="domain" description="ABC-type glycine betaine transport system substrate-binding" evidence="1">
    <location>
        <begin position="114"/>
        <end position="316"/>
    </location>
</feature>
<accession>A0ABV9YMD2</accession>
<dbReference type="PROSITE" id="PS51257">
    <property type="entry name" value="PROKAR_LIPOPROTEIN"/>
    <property type="match status" value="1"/>
</dbReference>
<name>A0ABV9YMD2_9PSEU</name>
<reference evidence="3" key="1">
    <citation type="journal article" date="2019" name="Int. J. Syst. Evol. Microbiol.">
        <title>The Global Catalogue of Microorganisms (GCM) 10K type strain sequencing project: providing services to taxonomists for standard genome sequencing and annotation.</title>
        <authorList>
            <consortium name="The Broad Institute Genomics Platform"/>
            <consortium name="The Broad Institute Genome Sequencing Center for Infectious Disease"/>
            <person name="Wu L."/>
            <person name="Ma J."/>
        </authorList>
    </citation>
    <scope>NUCLEOTIDE SEQUENCE [LARGE SCALE GENOMIC DNA]</scope>
    <source>
        <strain evidence="3">CGMCC 4.7093</strain>
    </source>
</reference>
<proteinExistence type="predicted"/>
<protein>
    <submittedName>
        <fullName evidence="2">Glycine betaine ABC transporter substrate-binding protein</fullName>
    </submittedName>
</protein>
<evidence type="ECO:0000259" key="1">
    <source>
        <dbReference type="Pfam" id="PF04069"/>
    </source>
</evidence>
<dbReference type="RefSeq" id="WP_378036142.1">
    <property type="nucleotide sequence ID" value="NZ_JBHSIV010000009.1"/>
</dbReference>
<dbReference type="Pfam" id="PF04069">
    <property type="entry name" value="OpuAC"/>
    <property type="match status" value="1"/>
</dbReference>
<dbReference type="Gene3D" id="3.40.190.120">
    <property type="entry name" value="Osmoprotection protein (prox), domain 2"/>
    <property type="match status" value="1"/>
</dbReference>
<sequence length="325" mass="32343">MRLLPTAPAPAVPAVVVPLVLLAVVVLGGCGATPLRSPDASGGLFAGRADLRGAGYVVGGGPRTPLRLLCQMTIAAVQAAGGNATDECGKVGGADVRQVGESDVDTGWASLRTLGPDGSPTVDGEPADPPADLAVVRARDAARGVTWLPPTAFGDTDVVVARTPGPLSGLAASPVPTTLCAPPRAVPGTAATPGTGAVLAAYGPWTTTVLPMDTAAVLAGVATGRCTAGIVPGSSGRVPALGLAVLDDDRGALTGAPPGPRGYAPLLRTGLLEGRPAMAGLLGEITRRLDGPAMRGMVREVEVDGRDPRDVARRWLLAQGLIATG</sequence>
<evidence type="ECO:0000313" key="3">
    <source>
        <dbReference type="Proteomes" id="UP001595947"/>
    </source>
</evidence>
<organism evidence="2 3">
    <name type="scientific">Actinomycetospora atypica</name>
    <dbReference type="NCBI Taxonomy" id="1290095"/>
    <lineage>
        <taxon>Bacteria</taxon>
        <taxon>Bacillati</taxon>
        <taxon>Actinomycetota</taxon>
        <taxon>Actinomycetes</taxon>
        <taxon>Pseudonocardiales</taxon>
        <taxon>Pseudonocardiaceae</taxon>
        <taxon>Actinomycetospora</taxon>
    </lineage>
</organism>
<keyword evidence="3" id="KW-1185">Reference proteome</keyword>
<gene>
    <name evidence="2" type="ORF">ACFPBZ_11315</name>
</gene>
<dbReference type="Proteomes" id="UP001595947">
    <property type="component" value="Unassembled WGS sequence"/>
</dbReference>